<dbReference type="InterPro" id="IPR005814">
    <property type="entry name" value="Aminotrans_3"/>
</dbReference>
<accession>A0A0D2JL77</accession>
<dbReference type="InterPro" id="IPR015421">
    <property type="entry name" value="PyrdxlP-dep_Trfase_major"/>
</dbReference>
<dbReference type="PANTHER" id="PTHR43713">
    <property type="entry name" value="GLUTAMATE-1-SEMIALDEHYDE 2,1-AMINOMUTASE"/>
    <property type="match status" value="1"/>
</dbReference>
<evidence type="ECO:0000256" key="1">
    <source>
        <dbReference type="ARBA" id="ARBA00001933"/>
    </source>
</evidence>
<evidence type="ECO:0000313" key="4">
    <source>
        <dbReference type="EMBL" id="KIX94027.1"/>
    </source>
</evidence>
<dbReference type="GO" id="GO:0030170">
    <property type="term" value="F:pyridoxal phosphate binding"/>
    <property type="evidence" value="ECO:0007669"/>
    <property type="project" value="InterPro"/>
</dbReference>
<dbReference type="Gene3D" id="3.90.1150.10">
    <property type="entry name" value="Aspartate Aminotransferase, domain 1"/>
    <property type="match status" value="1"/>
</dbReference>
<evidence type="ECO:0008006" key="6">
    <source>
        <dbReference type="Google" id="ProtNLM"/>
    </source>
</evidence>
<comment type="similarity">
    <text evidence="3">Belongs to the class-III pyridoxal-phosphate-dependent aminotransferase family.</text>
</comment>
<dbReference type="Gene3D" id="3.40.640.10">
    <property type="entry name" value="Type I PLP-dependent aspartate aminotransferase-like (Major domain)"/>
    <property type="match status" value="1"/>
</dbReference>
<dbReference type="Proteomes" id="UP000053411">
    <property type="component" value="Unassembled WGS sequence"/>
</dbReference>
<dbReference type="InterPro" id="IPR015424">
    <property type="entry name" value="PyrdxlP-dep_Trfase"/>
</dbReference>
<keyword evidence="5" id="KW-1185">Reference proteome</keyword>
<evidence type="ECO:0000313" key="5">
    <source>
        <dbReference type="Proteomes" id="UP000053411"/>
    </source>
</evidence>
<sequence length="446" mass="49336">MVESEPIHAINGVGFPTLNLLLEEAHDRYVKNNAKSFALFKSGLNDMPGANTRSVLHVQPFPLTIARGKGATLVDVDGHEYIDFLGEFSAGIYGHSSPVIKRAITDALDKGWSFGGKNEYEGQLAKILVEMFKYSMDSIRFCNSGTEANLMALGAAVNFTRKDKILAFFNGYHGSTLMFFEREPKYSLNSHKDFVIAPYNDIAETEAIVSNLPKDSLAAIIVEPMQVSGGCLPGSQEFLQYLRDLADEQKAVLIFDEVMTSRLHYGGLQVSLDIKPDMTTIGKWLGGGMSFGAFGGRGEIMQLFDPRQNRLHHSGTFNNNVITMAAGVAGCTMMDAVSLNDLNARGDRLRYAISQLIERRLPGTIKPDHKGLRLIARGLGSLFVVVIVGPDRERWQALLYHHLLEHGIYIAARGFLALTIEITDQHFEPLLKAIESFINKYEAIFA</sequence>
<dbReference type="EMBL" id="KN848090">
    <property type="protein sequence ID" value="KIX94027.1"/>
    <property type="molecule type" value="Genomic_DNA"/>
</dbReference>
<dbReference type="GO" id="GO:0008483">
    <property type="term" value="F:transaminase activity"/>
    <property type="evidence" value="ECO:0007669"/>
    <property type="project" value="InterPro"/>
</dbReference>
<evidence type="ECO:0000256" key="3">
    <source>
        <dbReference type="RuleBase" id="RU003560"/>
    </source>
</evidence>
<protein>
    <recommendedName>
        <fullName evidence="6">Glutamate-1-semialdehyde 2,1-aminomutase</fullName>
    </recommendedName>
</protein>
<name>A0A0D2JL77_9EURO</name>
<proteinExistence type="inferred from homology"/>
<dbReference type="STRING" id="1442371.A0A0D2JL77"/>
<gene>
    <name evidence="4" type="ORF">Z520_10364</name>
</gene>
<dbReference type="AlphaFoldDB" id="A0A0D2JL77"/>
<evidence type="ECO:0000256" key="2">
    <source>
        <dbReference type="ARBA" id="ARBA00022898"/>
    </source>
</evidence>
<dbReference type="OrthoDB" id="425114at2759"/>
<dbReference type="RefSeq" id="XP_016628150.1">
    <property type="nucleotide sequence ID" value="XM_016780857.1"/>
</dbReference>
<dbReference type="VEuPathDB" id="FungiDB:Z520_10364"/>
<dbReference type="GeneID" id="27716110"/>
<dbReference type="InterPro" id="IPR015422">
    <property type="entry name" value="PyrdxlP-dep_Trfase_small"/>
</dbReference>
<reference evidence="4 5" key="1">
    <citation type="submission" date="2015-01" db="EMBL/GenBank/DDBJ databases">
        <title>The Genome Sequence of Fonsecaea multimorphosa CBS 102226.</title>
        <authorList>
            <consortium name="The Broad Institute Genomics Platform"/>
            <person name="Cuomo C."/>
            <person name="de Hoog S."/>
            <person name="Gorbushina A."/>
            <person name="Stielow B."/>
            <person name="Teixiera M."/>
            <person name="Abouelleil A."/>
            <person name="Chapman S.B."/>
            <person name="Priest M."/>
            <person name="Young S.K."/>
            <person name="Wortman J."/>
            <person name="Nusbaum C."/>
            <person name="Birren B."/>
        </authorList>
    </citation>
    <scope>NUCLEOTIDE SEQUENCE [LARGE SCALE GENOMIC DNA]</scope>
    <source>
        <strain evidence="4 5">CBS 102226</strain>
    </source>
</reference>
<dbReference type="PANTHER" id="PTHR43713:SF3">
    <property type="entry name" value="GLUTAMATE-1-SEMIALDEHYDE 2,1-AMINOMUTASE 1, CHLOROPLASTIC-RELATED"/>
    <property type="match status" value="1"/>
</dbReference>
<dbReference type="SUPFAM" id="SSF53383">
    <property type="entry name" value="PLP-dependent transferases"/>
    <property type="match status" value="1"/>
</dbReference>
<organism evidence="4 5">
    <name type="scientific">Fonsecaea multimorphosa CBS 102226</name>
    <dbReference type="NCBI Taxonomy" id="1442371"/>
    <lineage>
        <taxon>Eukaryota</taxon>
        <taxon>Fungi</taxon>
        <taxon>Dikarya</taxon>
        <taxon>Ascomycota</taxon>
        <taxon>Pezizomycotina</taxon>
        <taxon>Eurotiomycetes</taxon>
        <taxon>Chaetothyriomycetidae</taxon>
        <taxon>Chaetothyriales</taxon>
        <taxon>Herpotrichiellaceae</taxon>
        <taxon>Fonsecaea</taxon>
    </lineage>
</organism>
<keyword evidence="2 3" id="KW-0663">Pyridoxal phosphate</keyword>
<dbReference type="Pfam" id="PF00202">
    <property type="entry name" value="Aminotran_3"/>
    <property type="match status" value="1"/>
</dbReference>
<comment type="cofactor">
    <cofactor evidence="1">
        <name>pyridoxal 5'-phosphate</name>
        <dbReference type="ChEBI" id="CHEBI:597326"/>
    </cofactor>
</comment>